<feature type="compositionally biased region" description="Basic residues" evidence="3">
    <location>
        <begin position="1"/>
        <end position="13"/>
    </location>
</feature>
<dbReference type="SUPFAM" id="SSF56349">
    <property type="entry name" value="DNA breaking-rejoining enzymes"/>
    <property type="match status" value="1"/>
</dbReference>
<evidence type="ECO:0000313" key="5">
    <source>
        <dbReference type="Proteomes" id="UP000663841"/>
    </source>
</evidence>
<dbReference type="InterPro" id="IPR011010">
    <property type="entry name" value="DNA_brk_join_enz"/>
</dbReference>
<comment type="caution">
    <text evidence="4">The sequence shown here is derived from an EMBL/GenBank/DDBJ whole genome shotgun (WGS) entry which is preliminary data.</text>
</comment>
<dbReference type="SUPFAM" id="SSF47823">
    <property type="entry name" value="lambda integrase-like, N-terminal domain"/>
    <property type="match status" value="1"/>
</dbReference>
<gene>
    <name evidence="4" type="ORF">RDB_LOCUS109240</name>
</gene>
<organism evidence="4 5">
    <name type="scientific">Rhizoctonia solani</name>
    <dbReference type="NCBI Taxonomy" id="456999"/>
    <lineage>
        <taxon>Eukaryota</taxon>
        <taxon>Fungi</taxon>
        <taxon>Dikarya</taxon>
        <taxon>Basidiomycota</taxon>
        <taxon>Agaricomycotina</taxon>
        <taxon>Agaricomycetes</taxon>
        <taxon>Cantharellales</taxon>
        <taxon>Ceratobasidiaceae</taxon>
        <taxon>Rhizoctonia</taxon>
    </lineage>
</organism>
<dbReference type="GO" id="GO:0006310">
    <property type="term" value="P:DNA recombination"/>
    <property type="evidence" value="ECO:0007669"/>
    <property type="project" value="UniProtKB-KW"/>
</dbReference>
<dbReference type="EMBL" id="CAJMWW010000107">
    <property type="protein sequence ID" value="CAE6444862.1"/>
    <property type="molecule type" value="Genomic_DNA"/>
</dbReference>
<evidence type="ECO:0000256" key="1">
    <source>
        <dbReference type="ARBA" id="ARBA00023125"/>
    </source>
</evidence>
<dbReference type="GO" id="GO:0015074">
    <property type="term" value="P:DNA integration"/>
    <property type="evidence" value="ECO:0007669"/>
    <property type="project" value="InterPro"/>
</dbReference>
<dbReference type="Proteomes" id="UP000663841">
    <property type="component" value="Unassembled WGS sequence"/>
</dbReference>
<feature type="region of interest" description="Disordered" evidence="3">
    <location>
        <begin position="351"/>
        <end position="380"/>
    </location>
</feature>
<feature type="region of interest" description="Disordered" evidence="3">
    <location>
        <begin position="1"/>
        <end position="20"/>
    </location>
</feature>
<dbReference type="AlphaFoldDB" id="A0A8H3B102"/>
<dbReference type="InterPro" id="IPR052925">
    <property type="entry name" value="Phage_Integrase-like_Recomb"/>
</dbReference>
<name>A0A8H3B102_9AGAM</name>
<protein>
    <submittedName>
        <fullName evidence="4">Uncharacterized protein</fullName>
    </submittedName>
</protein>
<keyword evidence="1" id="KW-0238">DNA-binding</keyword>
<dbReference type="InterPro" id="IPR010998">
    <property type="entry name" value="Integrase_recombinase_N"/>
</dbReference>
<accession>A0A8H3B102</accession>
<evidence type="ECO:0000256" key="3">
    <source>
        <dbReference type="SAM" id="MobiDB-lite"/>
    </source>
</evidence>
<feature type="region of interest" description="Disordered" evidence="3">
    <location>
        <begin position="195"/>
        <end position="226"/>
    </location>
</feature>
<dbReference type="PANTHER" id="PTHR34605">
    <property type="entry name" value="PHAGE_INTEGRASE DOMAIN-CONTAINING PROTEIN"/>
    <property type="match status" value="1"/>
</dbReference>
<dbReference type="Gene3D" id="1.10.150.130">
    <property type="match status" value="1"/>
</dbReference>
<feature type="compositionally biased region" description="Basic residues" evidence="3">
    <location>
        <begin position="367"/>
        <end position="380"/>
    </location>
</feature>
<dbReference type="PANTHER" id="PTHR34605:SF3">
    <property type="entry name" value="P CELL-TYPE AGGLUTINATION PROTEIN MAP4-LIKE-RELATED"/>
    <property type="match status" value="1"/>
</dbReference>
<keyword evidence="2" id="KW-0233">DNA recombination</keyword>
<feature type="compositionally biased region" description="Basic and acidic residues" evidence="3">
    <location>
        <begin position="212"/>
        <end position="223"/>
    </location>
</feature>
<dbReference type="Gene3D" id="1.10.443.10">
    <property type="entry name" value="Intergrase catalytic core"/>
    <property type="match status" value="1"/>
</dbReference>
<sequence>MPHRNRPTKSHARQSKDKATLVINQPRPQHLSGDRMDPLEALVKHAVQNSLAPRTQKNYQSAVRCFTTFCDRHNIPRNLRFPADEFILSAFAASFAGIKSGQTVANMLSGLKAWHESNNVPWRGGSRLAYVSRGVHNLTPESSKKPPRPPITPEMLLWLRESLDPELPFDAAVFAIAVSAFWGQCRLSELLGSSRRNTSNSELPSIASVGHRSSESGTREIHLPKTKTNRVRGQKIILTRQDPRLDAIYAITHSLKVSRVTDKSCNIFVYRQGADGSLRAVTKEEFLNRCNEIWKAKGIPHITGHSFRIGGTAELLDKGVPIDLVKEMGRWRSDAFHRYWRGIGVMAPRHANNLHTRTPAAGPPGPRHSKQALHRQRLRT</sequence>
<dbReference type="GO" id="GO:0003677">
    <property type="term" value="F:DNA binding"/>
    <property type="evidence" value="ECO:0007669"/>
    <property type="project" value="UniProtKB-KW"/>
</dbReference>
<proteinExistence type="predicted"/>
<evidence type="ECO:0000313" key="4">
    <source>
        <dbReference type="EMBL" id="CAE6444862.1"/>
    </source>
</evidence>
<dbReference type="InterPro" id="IPR013762">
    <property type="entry name" value="Integrase-like_cat_sf"/>
</dbReference>
<evidence type="ECO:0000256" key="2">
    <source>
        <dbReference type="ARBA" id="ARBA00023172"/>
    </source>
</evidence>
<reference evidence="4" key="1">
    <citation type="submission" date="2021-01" db="EMBL/GenBank/DDBJ databases">
        <authorList>
            <person name="Kaushik A."/>
        </authorList>
    </citation>
    <scope>NUCLEOTIDE SEQUENCE</scope>
    <source>
        <strain evidence="4">AG3-T5</strain>
    </source>
</reference>